<protein>
    <recommendedName>
        <fullName evidence="2">Fibronectin type-III domain-containing protein</fullName>
    </recommendedName>
</protein>
<evidence type="ECO:0000256" key="1">
    <source>
        <dbReference type="SAM" id="Phobius"/>
    </source>
</evidence>
<dbReference type="PROSITE" id="PS50853">
    <property type="entry name" value="FN3"/>
    <property type="match status" value="1"/>
</dbReference>
<proteinExistence type="predicted"/>
<name>A0AAW2HDF5_9NEOP</name>
<keyword evidence="1" id="KW-0472">Membrane</keyword>
<dbReference type="Pfam" id="PF00041">
    <property type="entry name" value="fn3"/>
    <property type="match status" value="1"/>
</dbReference>
<dbReference type="InterPro" id="IPR036116">
    <property type="entry name" value="FN3_sf"/>
</dbReference>
<evidence type="ECO:0000313" key="3">
    <source>
        <dbReference type="EMBL" id="KAL0267730.1"/>
    </source>
</evidence>
<organism evidence="3">
    <name type="scientific">Menopon gallinae</name>
    <name type="common">poultry shaft louse</name>
    <dbReference type="NCBI Taxonomy" id="328185"/>
    <lineage>
        <taxon>Eukaryota</taxon>
        <taxon>Metazoa</taxon>
        <taxon>Ecdysozoa</taxon>
        <taxon>Arthropoda</taxon>
        <taxon>Hexapoda</taxon>
        <taxon>Insecta</taxon>
        <taxon>Pterygota</taxon>
        <taxon>Neoptera</taxon>
        <taxon>Paraneoptera</taxon>
        <taxon>Psocodea</taxon>
        <taxon>Troctomorpha</taxon>
        <taxon>Phthiraptera</taxon>
        <taxon>Amblycera</taxon>
        <taxon>Menoponidae</taxon>
        <taxon>Menopon</taxon>
    </lineage>
</organism>
<sequence>MNYFLLLYLNLIFIYLIIFINSGFLLLGCSVGEDGHWDTKNAIVTSNNETSYQVVGLYPFTVYSFRVVATNSMGPSQPSKESYYMVTLREGRIAFLFRFRYHRPPPPPPRSPGIEYSKPFRRGKYIGSLSVPL</sequence>
<accession>A0AAW2HDF5</accession>
<gene>
    <name evidence="3" type="ORF">PYX00_009912</name>
</gene>
<keyword evidence="1" id="KW-1133">Transmembrane helix</keyword>
<feature type="transmembrane region" description="Helical" evidence="1">
    <location>
        <begin position="6"/>
        <end position="27"/>
    </location>
</feature>
<dbReference type="Gene3D" id="2.60.40.10">
    <property type="entry name" value="Immunoglobulins"/>
    <property type="match status" value="1"/>
</dbReference>
<dbReference type="CDD" id="cd00063">
    <property type="entry name" value="FN3"/>
    <property type="match status" value="1"/>
</dbReference>
<keyword evidence="1" id="KW-0812">Transmembrane</keyword>
<comment type="caution">
    <text evidence="3">The sequence shown here is derived from an EMBL/GenBank/DDBJ whole genome shotgun (WGS) entry which is preliminary data.</text>
</comment>
<evidence type="ECO:0000259" key="2">
    <source>
        <dbReference type="PROSITE" id="PS50853"/>
    </source>
</evidence>
<dbReference type="AlphaFoldDB" id="A0AAW2HDF5"/>
<dbReference type="SUPFAM" id="SSF49265">
    <property type="entry name" value="Fibronectin type III"/>
    <property type="match status" value="1"/>
</dbReference>
<dbReference type="InterPro" id="IPR013783">
    <property type="entry name" value="Ig-like_fold"/>
</dbReference>
<reference evidence="3" key="1">
    <citation type="journal article" date="2024" name="Gigascience">
        <title>Chromosome-level genome of the poultry shaft louse Menopon gallinae provides insight into the host-switching and adaptive evolution of parasitic lice.</title>
        <authorList>
            <person name="Xu Y."/>
            <person name="Ma L."/>
            <person name="Liu S."/>
            <person name="Liang Y."/>
            <person name="Liu Q."/>
            <person name="He Z."/>
            <person name="Tian L."/>
            <person name="Duan Y."/>
            <person name="Cai W."/>
            <person name="Li H."/>
            <person name="Song F."/>
        </authorList>
    </citation>
    <scope>NUCLEOTIDE SEQUENCE</scope>
    <source>
        <strain evidence="3">Cailab_2023a</strain>
    </source>
</reference>
<feature type="domain" description="Fibronectin type-III" evidence="2">
    <location>
        <begin position="1"/>
        <end position="91"/>
    </location>
</feature>
<dbReference type="InterPro" id="IPR003961">
    <property type="entry name" value="FN3_dom"/>
</dbReference>
<dbReference type="EMBL" id="JARGDH010000005">
    <property type="protein sequence ID" value="KAL0267730.1"/>
    <property type="molecule type" value="Genomic_DNA"/>
</dbReference>